<dbReference type="NCBIfam" id="TIGR00563">
    <property type="entry name" value="rsmB"/>
    <property type="match status" value="1"/>
</dbReference>
<dbReference type="EC" id="2.1.1.176" evidence="3"/>
<dbReference type="SUPFAM" id="SSF53335">
    <property type="entry name" value="S-adenosyl-L-methionine-dependent methyltransferases"/>
    <property type="match status" value="1"/>
</dbReference>
<feature type="binding site" evidence="13">
    <location>
        <position position="286"/>
    </location>
    <ligand>
        <name>S-adenosyl-L-methionine</name>
        <dbReference type="ChEBI" id="CHEBI:59789"/>
    </ligand>
</feature>
<comment type="caution">
    <text evidence="15">The sequence shown here is derived from an EMBL/GenBank/DDBJ whole genome shotgun (WGS) entry which is preliminary data.</text>
</comment>
<dbReference type="GO" id="GO:0003723">
    <property type="term" value="F:RNA binding"/>
    <property type="evidence" value="ECO:0007669"/>
    <property type="project" value="UniProtKB-UniRule"/>
</dbReference>
<proteinExistence type="inferred from homology"/>
<dbReference type="GO" id="GO:0005737">
    <property type="term" value="C:cytoplasm"/>
    <property type="evidence" value="ECO:0007669"/>
    <property type="project" value="UniProtKB-SubCell"/>
</dbReference>
<dbReference type="GO" id="GO:0008649">
    <property type="term" value="F:rRNA methyltransferase activity"/>
    <property type="evidence" value="ECO:0007669"/>
    <property type="project" value="InterPro"/>
</dbReference>
<evidence type="ECO:0000313" key="15">
    <source>
        <dbReference type="EMBL" id="MBE6832957.1"/>
    </source>
</evidence>
<dbReference type="SUPFAM" id="SSF48013">
    <property type="entry name" value="NusB-like"/>
    <property type="match status" value="1"/>
</dbReference>
<reference evidence="15" key="1">
    <citation type="submission" date="2019-04" db="EMBL/GenBank/DDBJ databases">
        <title>Evolution of Biomass-Degrading Anaerobic Consortia Revealed by Metagenomics.</title>
        <authorList>
            <person name="Peng X."/>
        </authorList>
    </citation>
    <scope>NUCLEOTIDE SEQUENCE</scope>
    <source>
        <strain evidence="15">SIG551</strain>
    </source>
</reference>
<comment type="similarity">
    <text evidence="13">Belongs to the class I-like SAM-binding methyltransferase superfamily. RsmB/NOP family.</text>
</comment>
<comment type="catalytic activity">
    <reaction evidence="12">
        <text>cytidine(967) in 16S rRNA + S-adenosyl-L-methionine = 5-methylcytidine(967) in 16S rRNA + S-adenosyl-L-homocysteine + H(+)</text>
        <dbReference type="Rhea" id="RHEA:42748"/>
        <dbReference type="Rhea" id="RHEA-COMP:10219"/>
        <dbReference type="Rhea" id="RHEA-COMP:10220"/>
        <dbReference type="ChEBI" id="CHEBI:15378"/>
        <dbReference type="ChEBI" id="CHEBI:57856"/>
        <dbReference type="ChEBI" id="CHEBI:59789"/>
        <dbReference type="ChEBI" id="CHEBI:74483"/>
        <dbReference type="ChEBI" id="CHEBI:82748"/>
        <dbReference type="EC" id="2.1.1.176"/>
    </reaction>
</comment>
<dbReference type="NCBIfam" id="NF011494">
    <property type="entry name" value="PRK14902.1"/>
    <property type="match status" value="1"/>
</dbReference>
<evidence type="ECO:0000313" key="16">
    <source>
        <dbReference type="Proteomes" id="UP000754750"/>
    </source>
</evidence>
<evidence type="ECO:0000256" key="5">
    <source>
        <dbReference type="ARBA" id="ARBA00022552"/>
    </source>
</evidence>
<name>A0A928KQM1_9FIRM</name>
<evidence type="ECO:0000256" key="4">
    <source>
        <dbReference type="ARBA" id="ARBA00022490"/>
    </source>
</evidence>
<feature type="binding site" evidence="13">
    <location>
        <position position="313"/>
    </location>
    <ligand>
        <name>S-adenosyl-L-methionine</name>
        <dbReference type="ChEBI" id="CHEBI:59789"/>
    </ligand>
</feature>
<dbReference type="AlphaFoldDB" id="A0A928KQM1"/>
<evidence type="ECO:0000256" key="1">
    <source>
        <dbReference type="ARBA" id="ARBA00002724"/>
    </source>
</evidence>
<evidence type="ECO:0000256" key="9">
    <source>
        <dbReference type="ARBA" id="ARBA00022884"/>
    </source>
</evidence>
<keyword evidence="8 13" id="KW-0949">S-adenosyl-L-methionine</keyword>
<dbReference type="Gene3D" id="1.10.940.10">
    <property type="entry name" value="NusB-like"/>
    <property type="match status" value="1"/>
</dbReference>
<feature type="binding site" evidence="13">
    <location>
        <position position="330"/>
    </location>
    <ligand>
        <name>S-adenosyl-L-methionine</name>
        <dbReference type="ChEBI" id="CHEBI:59789"/>
    </ligand>
</feature>
<dbReference type="InterPro" id="IPR023267">
    <property type="entry name" value="RCMT"/>
</dbReference>
<keyword evidence="6 13" id="KW-0489">Methyltransferase</keyword>
<keyword evidence="4" id="KW-0963">Cytoplasm</keyword>
<dbReference type="PANTHER" id="PTHR22807:SF53">
    <property type="entry name" value="RIBOSOMAL RNA SMALL SUBUNIT METHYLTRANSFERASE B-RELATED"/>
    <property type="match status" value="1"/>
</dbReference>
<keyword evidence="7 13" id="KW-0808">Transferase</keyword>
<feature type="active site" description="Nucleophile" evidence="13">
    <location>
        <position position="382"/>
    </location>
</feature>
<sequence>MTSNARTAALQALLHVDENEGYSNIVIDKTLRRFSLEPRDAALATALFYGVLERRITLDYVIETFSRNRGQLLSPTVREILRIGVYQILYMEKIPQSAAVNEAVNCAKENGAVKASGFINGLLRSVLRAEQPLRLPDEKRQPMKALSVRYSCPEWLIDLWTKTYGEPLCRAILDSLFQKAPIYARVNTVKITAEELIQRLEQEGVKATAITSVSDALILQNTGPIASLESFQEGLFHIQDLSSQLCCALIDPQPGERIIEVCAAPGGKSFTMAQRMENSGELLAFDKYRGKVGLIRQGAERLGLSVIRASVRDAVEPKEALAPANRVLCDAPCSGLGIIRRKPEIRYKPQDSLDSLPDLQYLILCRSSGLAEPGGLLFYSTCTLNPAENGAVAARFLKAHPEFEPEPLRLPNSFRRAVEEPEHQVTLLPPVHGSDGFFIAAFRRRRE</sequence>
<evidence type="ECO:0000256" key="8">
    <source>
        <dbReference type="ARBA" id="ARBA00022691"/>
    </source>
</evidence>
<keyword evidence="5" id="KW-0698">rRNA processing</keyword>
<dbReference type="Pfam" id="PF01029">
    <property type="entry name" value="NusB"/>
    <property type="match status" value="1"/>
</dbReference>
<dbReference type="Pfam" id="PF01189">
    <property type="entry name" value="Methyltr_RsmB-F"/>
    <property type="match status" value="1"/>
</dbReference>
<evidence type="ECO:0000256" key="11">
    <source>
        <dbReference type="ARBA" id="ARBA00031088"/>
    </source>
</evidence>
<dbReference type="InterPro" id="IPR001678">
    <property type="entry name" value="MeTrfase_RsmB-F_NOP2_dom"/>
</dbReference>
<dbReference type="InterPro" id="IPR049560">
    <property type="entry name" value="MeTrfase_RsmB-F_NOP2_cat"/>
</dbReference>
<dbReference type="GO" id="GO:0006355">
    <property type="term" value="P:regulation of DNA-templated transcription"/>
    <property type="evidence" value="ECO:0007669"/>
    <property type="project" value="InterPro"/>
</dbReference>
<comment type="subcellular location">
    <subcellularLocation>
        <location evidence="2">Cytoplasm</location>
    </subcellularLocation>
</comment>
<dbReference type="EMBL" id="SVNY01000002">
    <property type="protein sequence ID" value="MBE6832957.1"/>
    <property type="molecule type" value="Genomic_DNA"/>
</dbReference>
<evidence type="ECO:0000256" key="13">
    <source>
        <dbReference type="PROSITE-ProRule" id="PRU01023"/>
    </source>
</evidence>
<dbReference type="Gene3D" id="3.40.50.150">
    <property type="entry name" value="Vaccinia Virus protein VP39"/>
    <property type="match status" value="1"/>
</dbReference>
<dbReference type="InterPro" id="IPR035926">
    <property type="entry name" value="NusB-like_sf"/>
</dbReference>
<evidence type="ECO:0000259" key="14">
    <source>
        <dbReference type="PROSITE" id="PS51686"/>
    </source>
</evidence>
<comment type="function">
    <text evidence="1">Specifically methylates the cytosine at position 967 (m5C967) of 16S rRNA.</text>
</comment>
<evidence type="ECO:0000256" key="7">
    <source>
        <dbReference type="ARBA" id="ARBA00022679"/>
    </source>
</evidence>
<dbReference type="Proteomes" id="UP000754750">
    <property type="component" value="Unassembled WGS sequence"/>
</dbReference>
<dbReference type="PROSITE" id="PS51686">
    <property type="entry name" value="SAM_MT_RSMB_NOP"/>
    <property type="match status" value="1"/>
</dbReference>
<gene>
    <name evidence="15" type="primary">rsmB</name>
    <name evidence="15" type="ORF">E7512_05150</name>
</gene>
<feature type="domain" description="SAM-dependent MTase RsmB/NOP-type" evidence="14">
    <location>
        <begin position="172"/>
        <end position="445"/>
    </location>
</feature>
<dbReference type="InterPro" id="IPR029063">
    <property type="entry name" value="SAM-dependent_MTases_sf"/>
</dbReference>
<dbReference type="InterPro" id="IPR006027">
    <property type="entry name" value="NusB_RsmB_TIM44"/>
</dbReference>
<dbReference type="Gene3D" id="3.30.70.1170">
    <property type="entry name" value="Sun protein, domain 3"/>
    <property type="match status" value="1"/>
</dbReference>
<dbReference type="PRINTS" id="PR02008">
    <property type="entry name" value="RCMTFAMILY"/>
</dbReference>
<organism evidence="15 16">
    <name type="scientific">Faecalispora sporosphaeroides</name>
    <dbReference type="NCBI Taxonomy" id="1549"/>
    <lineage>
        <taxon>Bacteria</taxon>
        <taxon>Bacillati</taxon>
        <taxon>Bacillota</taxon>
        <taxon>Clostridia</taxon>
        <taxon>Eubacteriales</taxon>
        <taxon>Oscillospiraceae</taxon>
        <taxon>Faecalispora</taxon>
    </lineage>
</organism>
<evidence type="ECO:0000256" key="10">
    <source>
        <dbReference type="ARBA" id="ARBA00030399"/>
    </source>
</evidence>
<dbReference type="InterPro" id="IPR054728">
    <property type="entry name" value="RsmB-like_ferredoxin"/>
</dbReference>
<dbReference type="RefSeq" id="WP_326840122.1">
    <property type="nucleotide sequence ID" value="NZ_SVNY01000002.1"/>
</dbReference>
<evidence type="ECO:0000256" key="12">
    <source>
        <dbReference type="ARBA" id="ARBA00047283"/>
    </source>
</evidence>
<feature type="binding site" evidence="13">
    <location>
        <begin position="262"/>
        <end position="268"/>
    </location>
    <ligand>
        <name>S-adenosyl-L-methionine</name>
        <dbReference type="ChEBI" id="CHEBI:59789"/>
    </ligand>
</feature>
<evidence type="ECO:0000256" key="6">
    <source>
        <dbReference type="ARBA" id="ARBA00022603"/>
    </source>
</evidence>
<keyword evidence="9 13" id="KW-0694">RNA-binding</keyword>
<dbReference type="PANTHER" id="PTHR22807">
    <property type="entry name" value="NOP2 YEAST -RELATED NOL1/NOP2/FMU SUN DOMAIN-CONTAINING"/>
    <property type="match status" value="1"/>
</dbReference>
<protein>
    <recommendedName>
        <fullName evidence="3">16S rRNA (cytosine(967)-C(5))-methyltransferase</fullName>
        <ecNumber evidence="3">2.1.1.176</ecNumber>
    </recommendedName>
    <alternativeName>
        <fullName evidence="10">16S rRNA m5C967 methyltransferase</fullName>
    </alternativeName>
    <alternativeName>
        <fullName evidence="11">rRNA (cytosine-C(5)-)-methyltransferase RsmB</fullName>
    </alternativeName>
</protein>
<dbReference type="Pfam" id="PF22458">
    <property type="entry name" value="RsmF-B_ferredox"/>
    <property type="match status" value="1"/>
</dbReference>
<evidence type="ECO:0000256" key="2">
    <source>
        <dbReference type="ARBA" id="ARBA00004496"/>
    </source>
</evidence>
<accession>A0A928KQM1</accession>
<evidence type="ECO:0000256" key="3">
    <source>
        <dbReference type="ARBA" id="ARBA00012140"/>
    </source>
</evidence>
<dbReference type="InterPro" id="IPR004573">
    <property type="entry name" value="rRNA_ssu_MeTfrase_B"/>
</dbReference>